<sequence length="80" mass="8981">ASAANGRSEILGLTLWLLAERAKGGNSSYSVFLRTLPESTLTPLLWAEEERQMFLRGTSIQLEASQRASAVEEEWEELKR</sequence>
<reference evidence="1" key="1">
    <citation type="submission" date="2014-05" db="EMBL/GenBank/DDBJ databases">
        <title>The transcriptome of the halophilic microalga Tetraselmis sp. GSL018 isolated from the Great Salt Lake, Utah.</title>
        <authorList>
            <person name="Jinkerson R.E."/>
            <person name="D'Adamo S."/>
            <person name="Posewitz M.C."/>
        </authorList>
    </citation>
    <scope>NUCLEOTIDE SEQUENCE</scope>
    <source>
        <strain evidence="1">GSL018</strain>
    </source>
</reference>
<gene>
    <name evidence="1" type="ORF">TSPGSL018_22798</name>
</gene>
<dbReference type="SUPFAM" id="SSF82199">
    <property type="entry name" value="SET domain"/>
    <property type="match status" value="1"/>
</dbReference>
<dbReference type="Gene3D" id="3.90.1410.10">
    <property type="entry name" value="set domain protein methyltransferase, domain 1"/>
    <property type="match status" value="1"/>
</dbReference>
<evidence type="ECO:0000313" key="1">
    <source>
        <dbReference type="EMBL" id="JAC75547.1"/>
    </source>
</evidence>
<dbReference type="AlphaFoldDB" id="A0A061RRN9"/>
<protein>
    <submittedName>
        <fullName evidence="1">Uncharacterized protein</fullName>
    </submittedName>
</protein>
<feature type="non-terminal residue" evidence="1">
    <location>
        <position position="80"/>
    </location>
</feature>
<feature type="non-terminal residue" evidence="1">
    <location>
        <position position="1"/>
    </location>
</feature>
<proteinExistence type="predicted"/>
<accession>A0A061RRN9</accession>
<dbReference type="InterPro" id="IPR046341">
    <property type="entry name" value="SET_dom_sf"/>
</dbReference>
<name>A0A061RRN9_9CHLO</name>
<organism evidence="1">
    <name type="scientific">Tetraselmis sp. GSL018</name>
    <dbReference type="NCBI Taxonomy" id="582737"/>
    <lineage>
        <taxon>Eukaryota</taxon>
        <taxon>Viridiplantae</taxon>
        <taxon>Chlorophyta</taxon>
        <taxon>core chlorophytes</taxon>
        <taxon>Chlorodendrophyceae</taxon>
        <taxon>Chlorodendrales</taxon>
        <taxon>Chlorodendraceae</taxon>
        <taxon>Tetraselmis</taxon>
    </lineage>
</organism>
<dbReference type="EMBL" id="GBEZ01010098">
    <property type="protein sequence ID" value="JAC75547.1"/>
    <property type="molecule type" value="Transcribed_RNA"/>
</dbReference>